<keyword evidence="2" id="KW-0378">Hydrolase</keyword>
<feature type="region of interest" description="Disordered" evidence="1">
    <location>
        <begin position="243"/>
        <end position="269"/>
    </location>
</feature>
<dbReference type="Proteomes" id="UP000431080">
    <property type="component" value="Unassembled WGS sequence"/>
</dbReference>
<dbReference type="InterPro" id="IPR011335">
    <property type="entry name" value="Restrct_endonuc-II-like"/>
</dbReference>
<dbReference type="SUPFAM" id="SSF52980">
    <property type="entry name" value="Restriction endonuclease-like"/>
    <property type="match status" value="1"/>
</dbReference>
<organism evidence="2 3">
    <name type="scientific">Agromyces agglutinans</name>
    <dbReference type="NCBI Taxonomy" id="2662258"/>
    <lineage>
        <taxon>Bacteria</taxon>
        <taxon>Bacillati</taxon>
        <taxon>Actinomycetota</taxon>
        <taxon>Actinomycetes</taxon>
        <taxon>Micrococcales</taxon>
        <taxon>Microbacteriaceae</taxon>
        <taxon>Agromyces</taxon>
    </lineage>
</organism>
<gene>
    <name evidence="2" type="ORF">GE115_08250</name>
</gene>
<dbReference type="GO" id="GO:0009036">
    <property type="term" value="F:type II site-specific deoxyribonuclease activity"/>
    <property type="evidence" value="ECO:0007669"/>
    <property type="project" value="InterPro"/>
</dbReference>
<comment type="caution">
    <text evidence="2">The sequence shown here is derived from an EMBL/GenBank/DDBJ whole genome shotgun (WGS) entry which is preliminary data.</text>
</comment>
<keyword evidence="2" id="KW-0540">Nuclease</keyword>
<reference evidence="2 3" key="1">
    <citation type="submission" date="2019-10" db="EMBL/GenBank/DDBJ databases">
        <authorList>
            <person name="Nie G."/>
            <person name="Ming H."/>
            <person name="Yi B."/>
        </authorList>
    </citation>
    <scope>NUCLEOTIDE SEQUENCE [LARGE SCALE GENOMIC DNA]</scope>
    <source>
        <strain evidence="2 3">CFH 90414</strain>
    </source>
</reference>
<protein>
    <submittedName>
        <fullName evidence="2">Restriction endonuclease</fullName>
    </submittedName>
</protein>
<sequence>MFVTTSYGDDDVVPAGIRDRYEWIETGSAAAILKALAPHEWADLLSVLDGFALAPNRWLVAGGNKGDIAADLDARFRRLGWLETRIDVAVQGYLFTDFAKKGTDRVARSRAEGESLYLEGYRVDNHKGRMIVDIEWNAKDGNLDRDMAAYRSWYEFGLIDGAVIITKDRKPLLDLAREVWTRHQATVPVAERSAKLPVDLTSTTTTSFDKATERIRRGGAGTCPLLVIGVGREAWDGSDFTLAPETDPAGDTPLAGFDDELATGDGSAG</sequence>
<keyword evidence="3" id="KW-1185">Reference proteome</keyword>
<dbReference type="InterPro" id="IPR015278">
    <property type="entry name" value="BglII-like"/>
</dbReference>
<dbReference type="Pfam" id="PF09195">
    <property type="entry name" value="Endonuc-BglII"/>
    <property type="match status" value="1"/>
</dbReference>
<evidence type="ECO:0000313" key="3">
    <source>
        <dbReference type="Proteomes" id="UP000431080"/>
    </source>
</evidence>
<name>A0A6I2FFU5_9MICO</name>
<accession>A0A6I2FFU5</accession>
<evidence type="ECO:0000256" key="1">
    <source>
        <dbReference type="SAM" id="MobiDB-lite"/>
    </source>
</evidence>
<dbReference type="EMBL" id="WJIF01000003">
    <property type="protein sequence ID" value="MRG59858.1"/>
    <property type="molecule type" value="Genomic_DNA"/>
</dbReference>
<evidence type="ECO:0000313" key="2">
    <source>
        <dbReference type="EMBL" id="MRG59858.1"/>
    </source>
</evidence>
<dbReference type="RefSeq" id="WP_153684269.1">
    <property type="nucleotide sequence ID" value="NZ_WJIF01000003.1"/>
</dbReference>
<dbReference type="GO" id="GO:0009307">
    <property type="term" value="P:DNA restriction-modification system"/>
    <property type="evidence" value="ECO:0007669"/>
    <property type="project" value="InterPro"/>
</dbReference>
<dbReference type="AlphaFoldDB" id="A0A6I2FFU5"/>
<keyword evidence="2" id="KW-0255">Endonuclease</keyword>
<proteinExistence type="predicted"/>